<dbReference type="KEGG" id="llo:LLO_2513"/>
<protein>
    <recommendedName>
        <fullName evidence="3">Leucine-rich repeat-containing protein</fullName>
    </recommendedName>
</protein>
<dbReference type="EMBL" id="FN650140">
    <property type="protein sequence ID" value="CBJ12934.1"/>
    <property type="molecule type" value="Genomic_DNA"/>
</dbReference>
<dbReference type="InterPro" id="IPR032675">
    <property type="entry name" value="LRR_dom_sf"/>
</dbReference>
<keyword evidence="2" id="KW-1185">Reference proteome</keyword>
<evidence type="ECO:0008006" key="3">
    <source>
        <dbReference type="Google" id="ProtNLM"/>
    </source>
</evidence>
<dbReference type="AlphaFoldDB" id="D3HKG8"/>
<dbReference type="RefSeq" id="WP_012979320.1">
    <property type="nucleotide sequence ID" value="NC_013861.1"/>
</dbReference>
<proteinExistence type="predicted"/>
<accession>D3HKG8</accession>
<dbReference type="GeneID" id="40926709"/>
<sequence length="116" mass="13103">MSAKRCYPLIQHAISWIYVLRRNNLHKKSGTELAQALASIPQGIATLDLSENDWQKTPDELTLIFKAIPQNVATVSLSVNELNQMSPEQIKAIQTHYSCTEQIILVDTEDNNRNLV</sequence>
<dbReference type="SUPFAM" id="SSF52047">
    <property type="entry name" value="RNI-like"/>
    <property type="match status" value="1"/>
</dbReference>
<dbReference type="HOGENOM" id="CLU_2093785_0_0_6"/>
<dbReference type="OrthoDB" id="5654219at2"/>
<reference evidence="1 2" key="1">
    <citation type="journal article" date="2010" name="PLoS Genet.">
        <title>Analysis of the Legionella longbeachae genome and transcriptome uncovers unique strategies to cause Legionnaires' disease.</title>
        <authorList>
            <person name="Cazalet C."/>
            <person name="Gomez-Valero L."/>
            <person name="Rusniok C."/>
            <person name="Lomma M."/>
            <person name="Dervins-Ravault D."/>
            <person name="Newton H."/>
            <person name="Sansom F."/>
            <person name="Jarraud S."/>
            <person name="Zidane N."/>
            <person name="Ma L."/>
            <person name="Bouchier C."/>
            <person name="Etienne J."/>
            <person name="Hartland E."/>
            <person name="Buchrieser C."/>
        </authorList>
    </citation>
    <scope>NUCLEOTIDE SEQUENCE [LARGE SCALE GENOMIC DNA]</scope>
    <source>
        <strain evidence="1 2">NSW150</strain>
    </source>
</reference>
<name>D3HKG8_LEGLN</name>
<organism evidence="1 2">
    <name type="scientific">Legionella longbeachae serogroup 1 (strain NSW150)</name>
    <dbReference type="NCBI Taxonomy" id="661367"/>
    <lineage>
        <taxon>Bacteria</taxon>
        <taxon>Pseudomonadati</taxon>
        <taxon>Pseudomonadota</taxon>
        <taxon>Gammaproteobacteria</taxon>
        <taxon>Legionellales</taxon>
        <taxon>Legionellaceae</taxon>
        <taxon>Legionella</taxon>
    </lineage>
</organism>
<evidence type="ECO:0000313" key="1">
    <source>
        <dbReference type="EMBL" id="CBJ12934.1"/>
    </source>
</evidence>
<gene>
    <name evidence="1" type="ordered locus">LLO_2513</name>
</gene>
<dbReference type="Gene3D" id="3.80.10.10">
    <property type="entry name" value="Ribonuclease Inhibitor"/>
    <property type="match status" value="1"/>
</dbReference>
<dbReference type="Proteomes" id="UP000001060">
    <property type="component" value="Chromosome"/>
</dbReference>
<evidence type="ECO:0000313" key="2">
    <source>
        <dbReference type="Proteomes" id="UP000001060"/>
    </source>
</evidence>